<accession>A0ACC3DHK6</accession>
<protein>
    <submittedName>
        <fullName evidence="1">Uncharacterized protein</fullName>
    </submittedName>
</protein>
<keyword evidence="2" id="KW-1185">Reference proteome</keyword>
<feature type="non-terminal residue" evidence="1">
    <location>
        <position position="223"/>
    </location>
</feature>
<name>A0ACC3DHK6_9PEZI</name>
<dbReference type="EMBL" id="JAWDJW010004277">
    <property type="protein sequence ID" value="KAK3076174.1"/>
    <property type="molecule type" value="Genomic_DNA"/>
</dbReference>
<evidence type="ECO:0000313" key="2">
    <source>
        <dbReference type="Proteomes" id="UP001186974"/>
    </source>
</evidence>
<reference evidence="1" key="1">
    <citation type="submission" date="2024-09" db="EMBL/GenBank/DDBJ databases">
        <title>Black Yeasts Isolated from many extreme environments.</title>
        <authorList>
            <person name="Coleine C."/>
            <person name="Stajich J.E."/>
            <person name="Selbmann L."/>
        </authorList>
    </citation>
    <scope>NUCLEOTIDE SEQUENCE</scope>
    <source>
        <strain evidence="1">CCFEE 5737</strain>
    </source>
</reference>
<dbReference type="Proteomes" id="UP001186974">
    <property type="component" value="Unassembled WGS sequence"/>
</dbReference>
<evidence type="ECO:0000313" key="1">
    <source>
        <dbReference type="EMBL" id="KAK3076174.1"/>
    </source>
</evidence>
<gene>
    <name evidence="1" type="ORF">LTS18_013714</name>
</gene>
<organism evidence="1 2">
    <name type="scientific">Coniosporium uncinatum</name>
    <dbReference type="NCBI Taxonomy" id="93489"/>
    <lineage>
        <taxon>Eukaryota</taxon>
        <taxon>Fungi</taxon>
        <taxon>Dikarya</taxon>
        <taxon>Ascomycota</taxon>
        <taxon>Pezizomycotina</taxon>
        <taxon>Dothideomycetes</taxon>
        <taxon>Dothideomycetes incertae sedis</taxon>
        <taxon>Coniosporium</taxon>
    </lineage>
</organism>
<proteinExistence type="predicted"/>
<sequence>MSPSRVDSPIGSCPSSSFDSIPPFPTTIPTAPLLRISLSKLLSHDADEEERLWNACRDLGFCYLDLRKASSTSTATTHMPSQQHTISGDTLLHNADALFSLQKQLFDLPLPEKQRYDWSSKGSYFGYKGYGAGVIDKKGTADRNEFYNVSKDDVLDVVAPEDRLPAPEMLGLESTNRKTLASFIEGSHAVVRLILDLLDERLGLPRGKLGGLHRLEGVSGDQV</sequence>
<comment type="caution">
    <text evidence="1">The sequence shown here is derived from an EMBL/GenBank/DDBJ whole genome shotgun (WGS) entry which is preliminary data.</text>
</comment>